<keyword evidence="3" id="KW-0255">Endonuclease</keyword>
<feature type="coiled-coil region" evidence="1">
    <location>
        <begin position="142"/>
        <end position="176"/>
    </location>
</feature>
<dbReference type="InterPro" id="IPR007560">
    <property type="entry name" value="Restrct_endonuc_IV_Mrr"/>
</dbReference>
<gene>
    <name evidence="3" type="ORF">FHY71_23930</name>
</gene>
<evidence type="ECO:0000256" key="1">
    <source>
        <dbReference type="SAM" id="Coils"/>
    </source>
</evidence>
<keyword evidence="3" id="KW-0540">Nuclease</keyword>
<dbReference type="InterPro" id="IPR052906">
    <property type="entry name" value="Type_IV_Methyl-Rstrct_Enzyme"/>
</dbReference>
<keyword evidence="3" id="KW-0378">Hydrolase</keyword>
<reference evidence="3 4" key="1">
    <citation type="submission" date="2019-06" db="EMBL/GenBank/DDBJ databases">
        <title>Biocontrol Bacillus strains from Vietnam.</title>
        <authorList>
            <person name="Borriss R."/>
            <person name="Lasch P."/>
            <person name="Thanh Tam L.T."/>
            <person name="Luong P.T."/>
            <person name="Phuong Thao L.T."/>
            <person name="Kim Chung L.T."/>
        </authorList>
    </citation>
    <scope>NUCLEOTIDE SEQUENCE [LARGE SCALE GENOMIC DNA]</scope>
    <source>
        <strain evidence="3 4">SN1</strain>
    </source>
</reference>
<dbReference type="PANTHER" id="PTHR30015:SF7">
    <property type="entry name" value="TYPE IV METHYL-DIRECTED RESTRICTION ENZYME ECOKMRR"/>
    <property type="match status" value="1"/>
</dbReference>
<dbReference type="PANTHER" id="PTHR30015">
    <property type="entry name" value="MRR RESTRICTION SYSTEM PROTEIN"/>
    <property type="match status" value="1"/>
</dbReference>
<sequence length="532" mass="61858">MASRYHYQKTISNDYLGKSKLVKAASPWELNLKIQEQEQKWAQAEVKQRERDKIQDIKTQTEFDTIAAQDIIREYENLLNATLEIDDTLDWESQKKYDSYPPFVYEPFNTQKPDLDTFKHTYKVPTEGILEKFISPLKRKRLQLEDQAKNAYERALEEYNHNHDTYDKQKEDAHKEHLQQKGIFEFEQQQYNDNITNWKNQFELGEPEAVEKYVNVVLENSLYPDGIEKEYDVQFRKDLNTLVISYKLPNPTLVPNITEYKYIATRKEVKPVEMKKKDFEGFYESIIFQITLRTIHEIFEAVYNNDVNIVVFNGWISYIDEATGNDSTSCIISVQASREEFEPIKLDRIDYKKCIQSLKGLFAGKLTTLSPVKPIMTLQTNDKRFVESKEVLANLTSADNLATMHWEDFEHLVRELFERMFNEDGAEVKVTQASRDGGVDAIAFDPDPIKGGKFIIQAKRYNMTVPVSAVRDLYGTMLHEGATKGILVTTSSFGKDSVTFIKDKPITLIDGQNLLYLFNKFGYSTLNITLNR</sequence>
<dbReference type="Pfam" id="PF04471">
    <property type="entry name" value="Mrr_cat"/>
    <property type="match status" value="1"/>
</dbReference>
<dbReference type="InterPro" id="IPR011335">
    <property type="entry name" value="Restrct_endonuc-II-like"/>
</dbReference>
<proteinExistence type="predicted"/>
<evidence type="ECO:0000259" key="2">
    <source>
        <dbReference type="Pfam" id="PF04471"/>
    </source>
</evidence>
<dbReference type="AlphaFoldDB" id="A0A5C5A089"/>
<protein>
    <submittedName>
        <fullName evidence="3">Restriction endonuclease</fullName>
    </submittedName>
</protein>
<comment type="caution">
    <text evidence="3">The sequence shown here is derived from an EMBL/GenBank/DDBJ whole genome shotgun (WGS) entry which is preliminary data.</text>
</comment>
<dbReference type="EMBL" id="VEPV01000012">
    <property type="protein sequence ID" value="TNP11660.1"/>
    <property type="molecule type" value="Genomic_DNA"/>
</dbReference>
<dbReference type="SUPFAM" id="SSF52980">
    <property type="entry name" value="Restriction endonuclease-like"/>
    <property type="match status" value="1"/>
</dbReference>
<dbReference type="RefSeq" id="WP_000168382.1">
    <property type="nucleotide sequence ID" value="NZ_CP195032.1"/>
</dbReference>
<accession>A0A5C5A089</accession>
<dbReference type="InterPro" id="IPR011856">
    <property type="entry name" value="tRNA_endonuc-like_dom_sf"/>
</dbReference>
<organism evidence="3 4">
    <name type="scientific">Bacillus tropicus</name>
    <dbReference type="NCBI Taxonomy" id="2026188"/>
    <lineage>
        <taxon>Bacteria</taxon>
        <taxon>Bacillati</taxon>
        <taxon>Bacillota</taxon>
        <taxon>Bacilli</taxon>
        <taxon>Bacillales</taxon>
        <taxon>Bacillaceae</taxon>
        <taxon>Bacillus</taxon>
        <taxon>Bacillus cereus group</taxon>
    </lineage>
</organism>
<keyword evidence="1" id="KW-0175">Coiled coil</keyword>
<dbReference type="GO" id="GO:0009307">
    <property type="term" value="P:DNA restriction-modification system"/>
    <property type="evidence" value="ECO:0007669"/>
    <property type="project" value="InterPro"/>
</dbReference>
<name>A0A5C5A089_9BACI</name>
<feature type="domain" description="Restriction endonuclease type IV Mrr" evidence="2">
    <location>
        <begin position="402"/>
        <end position="517"/>
    </location>
</feature>
<evidence type="ECO:0000313" key="4">
    <source>
        <dbReference type="Proteomes" id="UP000312495"/>
    </source>
</evidence>
<dbReference type="GO" id="GO:0003677">
    <property type="term" value="F:DNA binding"/>
    <property type="evidence" value="ECO:0007669"/>
    <property type="project" value="InterPro"/>
</dbReference>
<dbReference type="Proteomes" id="UP000312495">
    <property type="component" value="Unassembled WGS sequence"/>
</dbReference>
<dbReference type="Gene3D" id="3.40.1350.10">
    <property type="match status" value="1"/>
</dbReference>
<dbReference type="GO" id="GO:0015666">
    <property type="term" value="F:restriction endodeoxyribonuclease activity"/>
    <property type="evidence" value="ECO:0007669"/>
    <property type="project" value="TreeGrafter"/>
</dbReference>
<evidence type="ECO:0000313" key="3">
    <source>
        <dbReference type="EMBL" id="TNP11660.1"/>
    </source>
</evidence>